<dbReference type="Gene3D" id="2.60.40.1930">
    <property type="match status" value="1"/>
</dbReference>
<dbReference type="Pfam" id="PF00207">
    <property type="entry name" value="A2M"/>
    <property type="match status" value="1"/>
</dbReference>
<dbReference type="InterPro" id="IPR001599">
    <property type="entry name" value="Macroglobln_a2"/>
</dbReference>
<dbReference type="Pfam" id="PF17973">
    <property type="entry name" value="bMG10"/>
    <property type="match status" value="1"/>
</dbReference>
<dbReference type="Pfam" id="PF07703">
    <property type="entry name" value="A2M_BRD"/>
    <property type="match status" value="1"/>
</dbReference>
<keyword evidence="1" id="KW-0732">Signal</keyword>
<dbReference type="Gene3D" id="1.25.40.10">
    <property type="entry name" value="Tetratricopeptide repeat domain"/>
    <property type="match status" value="1"/>
</dbReference>
<gene>
    <name evidence="4" type="ORF">MNBD_ALPHA01-2184</name>
</gene>
<dbReference type="SMART" id="SM01419">
    <property type="entry name" value="Thiol-ester_cl"/>
    <property type="match status" value="1"/>
</dbReference>
<dbReference type="SMART" id="SM01360">
    <property type="entry name" value="A2M"/>
    <property type="match status" value="1"/>
</dbReference>
<dbReference type="PIRSF" id="PIRSF038980">
    <property type="entry name" value="A2M_bac"/>
    <property type="match status" value="1"/>
</dbReference>
<evidence type="ECO:0000259" key="2">
    <source>
        <dbReference type="SMART" id="SM01359"/>
    </source>
</evidence>
<dbReference type="SMART" id="SM00028">
    <property type="entry name" value="TPR"/>
    <property type="match status" value="3"/>
</dbReference>
<dbReference type="InterPro" id="IPR051802">
    <property type="entry name" value="YfhM-like"/>
</dbReference>
<dbReference type="SMART" id="SM01359">
    <property type="entry name" value="A2M_N_2"/>
    <property type="match status" value="1"/>
</dbReference>
<feature type="domain" description="Alpha-2-macroglobulin" evidence="3">
    <location>
        <begin position="1100"/>
        <end position="1189"/>
    </location>
</feature>
<dbReference type="EMBL" id="UOEJ01000045">
    <property type="protein sequence ID" value="VAV93317.1"/>
    <property type="molecule type" value="Genomic_DNA"/>
</dbReference>
<dbReference type="InterPro" id="IPR011625">
    <property type="entry name" value="A2M_N_BRD"/>
</dbReference>
<evidence type="ECO:0000313" key="4">
    <source>
        <dbReference type="EMBL" id="VAV93317.1"/>
    </source>
</evidence>
<evidence type="ECO:0000256" key="1">
    <source>
        <dbReference type="ARBA" id="ARBA00022729"/>
    </source>
</evidence>
<dbReference type="InterPro" id="IPR041246">
    <property type="entry name" value="Bact_MG10"/>
</dbReference>
<dbReference type="GO" id="GO:0005615">
    <property type="term" value="C:extracellular space"/>
    <property type="evidence" value="ECO:0007669"/>
    <property type="project" value="InterPro"/>
</dbReference>
<dbReference type="Gene3D" id="1.50.10.20">
    <property type="match status" value="1"/>
</dbReference>
<reference evidence="4" key="1">
    <citation type="submission" date="2018-06" db="EMBL/GenBank/DDBJ databases">
        <authorList>
            <person name="Zhirakovskaya E."/>
        </authorList>
    </citation>
    <scope>NUCLEOTIDE SEQUENCE</scope>
</reference>
<dbReference type="InterPro" id="IPR041203">
    <property type="entry name" value="Bact_A2M_MG5"/>
</dbReference>
<dbReference type="GO" id="GO:0004866">
    <property type="term" value="F:endopeptidase inhibitor activity"/>
    <property type="evidence" value="ECO:0007669"/>
    <property type="project" value="InterPro"/>
</dbReference>
<dbReference type="InterPro" id="IPR008930">
    <property type="entry name" value="Terpenoid_cyclase/PrenylTrfase"/>
</dbReference>
<dbReference type="InterPro" id="IPR019734">
    <property type="entry name" value="TPR_rpt"/>
</dbReference>
<organism evidence="4">
    <name type="scientific">hydrothermal vent metagenome</name>
    <dbReference type="NCBI Taxonomy" id="652676"/>
    <lineage>
        <taxon>unclassified sequences</taxon>
        <taxon>metagenomes</taxon>
        <taxon>ecological metagenomes</taxon>
    </lineage>
</organism>
<proteinExistence type="predicted"/>
<dbReference type="Pfam" id="PF17962">
    <property type="entry name" value="bMG6"/>
    <property type="match status" value="1"/>
</dbReference>
<name>A0A3B0RMK8_9ZZZZ</name>
<dbReference type="Pfam" id="PF11974">
    <property type="entry name" value="bMG3"/>
    <property type="match status" value="1"/>
</dbReference>
<feature type="non-terminal residue" evidence="4">
    <location>
        <position position="1721"/>
    </location>
</feature>
<sequence length="1721" mass="192786">MTKILRTLFILLIIAPGHAYGTTNITPPKIDKNYQIPDHSAQAKILLKKFKLLKQRARKLDRGERLGGNVDDLLQNLFLPESPQQFRRNFSREISIAKQPKKANLWRSLAHHYMNTGQHDDAATAAFMAYKLEKNTRRQANALTLMGEIYVERGKLADGLNIINHSLRLHRTDDTQRRLNVIKERFFLVIRDISVNVEQAIPNACIVFSKDLKSGQHAEDYVTVTGLSDIDISAKANQICLNGLDYGKTYEVTIRKGLKGAAATILDHDSIRKFTVNDRESRATFEGGSYVVSRTKDNMVPLTTVNMDKLELSLYLIHDRGLLHGSKDDFLGNFNNYQGDVIKNERGSLIWRGGIDIKGDRNTEVRTLIPLKDMITETARGVYVLIARQKKKESDRDWRYNYQRNATQWLLISDMGLMTFRGKDGLHVMVRSLKSAAPMKNVKVSLIARNNKILGTATSDRSGLARFPMGLVRGKGGDMPVMITADIDQDYNFLKLENSYLDLSERGVMGRTAPGKQDAFLYTDRGVYRPGEMVKLSALLRSPESRAISNLPIKFQVRKPDGSLLLEKTVTGDDLGGYGFDIAISPSAIPGHYTVISSLAKKSLGEVSFQVEDFVPQRIRARLKSDVKWLDAATKAEFTLKANFLYGPPATGLKSETHITLRQNFRPYADYKDYYFGLVEEEFYAKSLSPVEIRTDDQGKAVIPLDLTELNDHLADTSQPLLAYLQSYVFDIGGRPVDARIALPLRLRDVEVGLKKSFTGSLSEGDEAAFDVIALDKQGAPVKDRVISYELVREDYYYSWYRSGDHWNNRRHITDSMVKTGEVVTDSKGRAHIKNRAGDGRYRLNILDRDGASAASQRYYVGWWSSGSLPNVPDELELSLKDNSVNDGEMIRAFVKAPFAGRATIMVMNDRLRLSREISLPKQGREIAVKVDRDWGPGAYLMVTAFRPEAGKISKLPVRAMNLAWFSIDKELRHANIELTTPETVIPRQTVTLPVTIKGTNISGQKIRLTVAAVDEGILGLTKFTSPDPSGHFLSQRRLGMALADLYGRLIKPVEGLRGKLRTGGDMMTRGMMAESAMAPESKVADENVSGVQTKTVKTVALYQRDIQLDKEGKGNITLDLPDFNGRLRLMVVGYGKDIVAQGDDELIVRDPVVADLLLPRFLSPGDRVKTTLSLHNLSGRERRFTVNVNSGQGLDLNGETSIEITLADGERYERTIALKAGQVGDSKLSLVVRSNNMPDIRRHWDIAVRPAQPYITKRQLSYLAPGDHEVISREDINGFLPGTVVTNVTLTDRPDFNVPDLLDSLYLYPYGCGEQTTSRAVALLYFGDVAQSWDRKYDPLKIRRIIDKAILRLLDLQKHDGSFAAWRSTGATHPWLTAYIFEFLSRAKEQNMDVPAAAYDHARVWLKSYAGNRRNFEPHIMAYVQYVLARIGDITPGSIRYFADNQGRKIQTRIGLGHLAAALDLIGEKALSDEYFEKALKTYRGRGSKWNWYKDYGSDLRDGAALAALIAEASDGDMRQLRIAEALDREFDRRKYFSTQEQAWLLLATHSMSKGSKPAIQVALNGKPLAKSSYKSGAALRYSLKPQAIRDGFDIENIGTAPFRAIQSIRGVPSQPLKPAARGFEISRSFFTLDGRTPDLSAIKQHDLLVVVIEGRSLNNIDHEGLIVDLLPAGFEIENAAIGGFEGQDTLKFIPRKSHFLYEAARDDRYVAAMDLGRYN</sequence>
<dbReference type="InterPro" id="IPR002890">
    <property type="entry name" value="MG2"/>
</dbReference>
<dbReference type="InterPro" id="IPR011626">
    <property type="entry name" value="Alpha-macroglobulin_TED"/>
</dbReference>
<dbReference type="PANTHER" id="PTHR40094:SF1">
    <property type="entry name" value="UBIQUITIN DOMAIN-CONTAINING PROTEIN"/>
    <property type="match status" value="1"/>
</dbReference>
<dbReference type="SUPFAM" id="SSF48239">
    <property type="entry name" value="Terpenoid cyclases/Protein prenyltransferases"/>
    <property type="match status" value="1"/>
</dbReference>
<dbReference type="CDD" id="cd02891">
    <property type="entry name" value="A2M_like"/>
    <property type="match status" value="1"/>
</dbReference>
<dbReference type="InterPro" id="IPR026284">
    <property type="entry name" value="A2MG_proteobact"/>
</dbReference>
<evidence type="ECO:0000259" key="3">
    <source>
        <dbReference type="SMART" id="SM01360"/>
    </source>
</evidence>
<dbReference type="Pfam" id="PF01835">
    <property type="entry name" value="MG2"/>
    <property type="match status" value="1"/>
</dbReference>
<dbReference type="InterPro" id="IPR021868">
    <property type="entry name" value="Alpha_2_Macroglob_MG3"/>
</dbReference>
<dbReference type="InterPro" id="IPR041462">
    <property type="entry name" value="Bact_A2M_MG6"/>
</dbReference>
<protein>
    <submittedName>
        <fullName evidence="4">Alpha-2-macroglobulin</fullName>
    </submittedName>
</protein>
<dbReference type="SUPFAM" id="SSF48452">
    <property type="entry name" value="TPR-like"/>
    <property type="match status" value="1"/>
</dbReference>
<dbReference type="Pfam" id="PF17972">
    <property type="entry name" value="bMG5"/>
    <property type="match status" value="1"/>
</dbReference>
<dbReference type="PANTHER" id="PTHR40094">
    <property type="entry name" value="ALPHA-2-MACROGLOBULIN HOMOLOG"/>
    <property type="match status" value="1"/>
</dbReference>
<feature type="domain" description="Alpha-2-macroglobulin bait region" evidence="2">
    <location>
        <begin position="876"/>
        <end position="1021"/>
    </location>
</feature>
<dbReference type="InterPro" id="IPR047565">
    <property type="entry name" value="Alpha-macroglob_thiol-ester_cl"/>
</dbReference>
<dbReference type="Pfam" id="PF07678">
    <property type="entry name" value="TED_complement"/>
    <property type="match status" value="1"/>
</dbReference>
<accession>A0A3B0RMK8</accession>
<dbReference type="InterPro" id="IPR011990">
    <property type="entry name" value="TPR-like_helical_dom_sf"/>
</dbReference>